<keyword evidence="2" id="KW-0472">Membrane</keyword>
<comment type="caution">
    <text evidence="3">The sequence shown here is derived from an EMBL/GenBank/DDBJ whole genome shotgun (WGS) entry which is preliminary data.</text>
</comment>
<reference evidence="3 4" key="1">
    <citation type="submission" date="2020-08" db="EMBL/GenBank/DDBJ databases">
        <title>Sequencing the genomes of 1000 actinobacteria strains.</title>
        <authorList>
            <person name="Klenk H.-P."/>
        </authorList>
    </citation>
    <scope>NUCLEOTIDE SEQUENCE [LARGE SCALE GENOMIC DNA]</scope>
    <source>
        <strain evidence="3 4">DSM 45486</strain>
    </source>
</reference>
<feature type="region of interest" description="Disordered" evidence="1">
    <location>
        <begin position="99"/>
        <end position="125"/>
    </location>
</feature>
<protein>
    <submittedName>
        <fullName evidence="3">Uncharacterized protein</fullName>
    </submittedName>
</protein>
<feature type="transmembrane region" description="Helical" evidence="2">
    <location>
        <begin position="45"/>
        <end position="66"/>
    </location>
</feature>
<keyword evidence="2" id="KW-1133">Transmembrane helix</keyword>
<evidence type="ECO:0000313" key="3">
    <source>
        <dbReference type="EMBL" id="MBB5806110.1"/>
    </source>
</evidence>
<evidence type="ECO:0000313" key="4">
    <source>
        <dbReference type="Proteomes" id="UP000552097"/>
    </source>
</evidence>
<organism evidence="3 4">
    <name type="scientific">Saccharothrix ecbatanensis</name>
    <dbReference type="NCBI Taxonomy" id="1105145"/>
    <lineage>
        <taxon>Bacteria</taxon>
        <taxon>Bacillati</taxon>
        <taxon>Actinomycetota</taxon>
        <taxon>Actinomycetes</taxon>
        <taxon>Pseudonocardiales</taxon>
        <taxon>Pseudonocardiaceae</taxon>
        <taxon>Saccharothrix</taxon>
    </lineage>
</organism>
<dbReference type="EMBL" id="JACHMO010000001">
    <property type="protein sequence ID" value="MBB5806110.1"/>
    <property type="molecule type" value="Genomic_DNA"/>
</dbReference>
<name>A0A7W9M3J3_9PSEU</name>
<keyword evidence="2" id="KW-0812">Transmembrane</keyword>
<feature type="region of interest" description="Disordered" evidence="1">
    <location>
        <begin position="1"/>
        <end position="33"/>
    </location>
</feature>
<dbReference type="AlphaFoldDB" id="A0A7W9M3J3"/>
<sequence length="239" mass="24970">MIRKQPVPVRMPHHGHAAGRSLEAELLGDEERPVVRRPPTRAVKLAGVATGAIVLFAAVSAASFLAGNRPTGPEQSPAAAPAAINGASALRPDVLSAELGGARPQPATAPARHGAPPAADPPAESAVVVPPSNLVVGPNPQVDVVRRFFELLPANPADASRLLSRDLLGGDAGDFVASWDDVQAITIESTTLRPDGTVLAVVSMQERTGRWMRVEQVFRLTDTTVPRIVAAEVLSAQRS</sequence>
<dbReference type="Proteomes" id="UP000552097">
    <property type="component" value="Unassembled WGS sequence"/>
</dbReference>
<gene>
    <name evidence="3" type="ORF">F4560_005878</name>
</gene>
<evidence type="ECO:0000256" key="1">
    <source>
        <dbReference type="SAM" id="MobiDB-lite"/>
    </source>
</evidence>
<accession>A0A7W9M3J3</accession>
<keyword evidence="4" id="KW-1185">Reference proteome</keyword>
<evidence type="ECO:0000256" key="2">
    <source>
        <dbReference type="SAM" id="Phobius"/>
    </source>
</evidence>
<feature type="compositionally biased region" description="Low complexity" evidence="1">
    <location>
        <begin position="106"/>
        <end position="125"/>
    </location>
</feature>
<proteinExistence type="predicted"/>